<dbReference type="GO" id="GO:0004832">
    <property type="term" value="F:valine-tRNA ligase activity"/>
    <property type="evidence" value="ECO:0007669"/>
    <property type="project" value="UniProtKB-UniRule"/>
</dbReference>
<name>A0A1Q6DV01_METT1</name>
<dbReference type="Pfam" id="PF08264">
    <property type="entry name" value="Anticodon_1"/>
    <property type="match status" value="1"/>
</dbReference>
<dbReference type="EMBL" id="MSDW01000001">
    <property type="protein sequence ID" value="OKY78142.1"/>
    <property type="molecule type" value="Genomic_DNA"/>
</dbReference>
<dbReference type="InterPro" id="IPR022874">
    <property type="entry name" value="Valine-tRNA_ligase_type_2"/>
</dbReference>
<dbReference type="InterPro" id="IPR013155">
    <property type="entry name" value="M/V/L/I-tRNA-synth_anticd-bd"/>
</dbReference>
<dbReference type="Gene3D" id="1.10.730.10">
    <property type="entry name" value="Isoleucyl-tRNA Synthetase, Domain 1"/>
    <property type="match status" value="1"/>
</dbReference>
<dbReference type="InterPro" id="IPR002303">
    <property type="entry name" value="Valyl-tRNA_ligase"/>
</dbReference>
<protein>
    <recommendedName>
        <fullName evidence="11">Valine--tRNA ligase</fullName>
        <ecNumber evidence="11">6.1.1.9</ecNumber>
    </recommendedName>
    <alternativeName>
        <fullName evidence="11">Valyl-tRNA synthetase</fullName>
        <shortName evidence="11">ValRS</shortName>
    </alternativeName>
</protein>
<dbReference type="PRINTS" id="PR00986">
    <property type="entry name" value="TRNASYNTHVAL"/>
</dbReference>
<dbReference type="PANTHER" id="PTHR11946:SF93">
    <property type="entry name" value="VALINE--TRNA LIGASE, CHLOROPLASTIC_MITOCHONDRIAL 2"/>
    <property type="match status" value="1"/>
</dbReference>
<feature type="binding site" evidence="11">
    <location>
        <position position="525"/>
    </location>
    <ligand>
        <name>ATP</name>
        <dbReference type="ChEBI" id="CHEBI:30616"/>
    </ligand>
</feature>
<evidence type="ECO:0000256" key="11">
    <source>
        <dbReference type="HAMAP-Rule" id="MF_02005"/>
    </source>
</evidence>
<dbReference type="AlphaFoldDB" id="A0A1Q6DV01"/>
<dbReference type="HAMAP" id="MF_02005">
    <property type="entry name" value="Val_tRNA_synth_type2"/>
    <property type="match status" value="1"/>
</dbReference>
<evidence type="ECO:0000256" key="1">
    <source>
        <dbReference type="ARBA" id="ARBA00004496"/>
    </source>
</evidence>
<evidence type="ECO:0000256" key="2">
    <source>
        <dbReference type="ARBA" id="ARBA00022490"/>
    </source>
</evidence>
<dbReference type="InterPro" id="IPR009080">
    <property type="entry name" value="tRNAsynth_Ia_anticodon-bd"/>
</dbReference>
<feature type="domain" description="Aminoacyl-tRNA synthetase class Ia" evidence="12">
    <location>
        <begin position="14"/>
        <end position="561"/>
    </location>
</feature>
<keyword evidence="3 11" id="KW-0436">Ligase</keyword>
<dbReference type="CDD" id="cd00817">
    <property type="entry name" value="ValRS_core"/>
    <property type="match status" value="1"/>
</dbReference>
<evidence type="ECO:0000256" key="7">
    <source>
        <dbReference type="ARBA" id="ARBA00023146"/>
    </source>
</evidence>
<dbReference type="InterPro" id="IPR002300">
    <property type="entry name" value="aa-tRNA-synth_Ia"/>
</dbReference>
<keyword evidence="7 11" id="KW-0030">Aminoacyl-tRNA synthetase</keyword>
<comment type="catalytic activity">
    <reaction evidence="8 11">
        <text>tRNA(Val) + L-valine + ATP = L-valyl-tRNA(Val) + AMP + diphosphate</text>
        <dbReference type="Rhea" id="RHEA:10704"/>
        <dbReference type="Rhea" id="RHEA-COMP:9672"/>
        <dbReference type="Rhea" id="RHEA-COMP:9708"/>
        <dbReference type="ChEBI" id="CHEBI:30616"/>
        <dbReference type="ChEBI" id="CHEBI:33019"/>
        <dbReference type="ChEBI" id="CHEBI:57762"/>
        <dbReference type="ChEBI" id="CHEBI:78442"/>
        <dbReference type="ChEBI" id="CHEBI:78537"/>
        <dbReference type="ChEBI" id="CHEBI:456215"/>
        <dbReference type="EC" id="6.1.1.9"/>
    </reaction>
</comment>
<comment type="caution">
    <text evidence="14">The sequence shown here is derived from an EMBL/GenBank/DDBJ whole genome shotgun (WGS) entry which is preliminary data.</text>
</comment>
<dbReference type="Pfam" id="PF00133">
    <property type="entry name" value="tRNA-synt_1"/>
    <property type="match status" value="1"/>
</dbReference>
<comment type="subcellular location">
    <subcellularLocation>
        <location evidence="1 11">Cytoplasm</location>
    </subcellularLocation>
</comment>
<keyword evidence="4 11" id="KW-0547">Nucleotide-binding</keyword>
<keyword evidence="6 11" id="KW-0648">Protein biosynthesis</keyword>
<dbReference type="SUPFAM" id="SSF52374">
    <property type="entry name" value="Nucleotidylyl transferase"/>
    <property type="match status" value="1"/>
</dbReference>
<dbReference type="STRING" id="1903181.BTN85_0627"/>
<keyword evidence="15" id="KW-1185">Reference proteome</keyword>
<dbReference type="CDD" id="cd07962">
    <property type="entry name" value="Anticodon_Ia_Val"/>
    <property type="match status" value="1"/>
</dbReference>
<dbReference type="GO" id="GO:0005524">
    <property type="term" value="F:ATP binding"/>
    <property type="evidence" value="ECO:0007669"/>
    <property type="project" value="UniProtKB-UniRule"/>
</dbReference>
<comment type="caution">
    <text evidence="11">Lacks conserved residue(s) required for the propagation of feature annotation.</text>
</comment>
<dbReference type="SUPFAM" id="SSF47323">
    <property type="entry name" value="Anticodon-binding domain of a subclass of class I aminoacyl-tRNA synthetases"/>
    <property type="match status" value="1"/>
</dbReference>
<reference evidence="14" key="1">
    <citation type="submission" date="2016-12" db="EMBL/GenBank/DDBJ databases">
        <title>Discovery of methanogenic haloarchaea.</title>
        <authorList>
            <person name="Sorokin D.Y."/>
            <person name="Makarova K.S."/>
            <person name="Abbas B."/>
            <person name="Ferrer M."/>
            <person name="Golyshin P.N."/>
        </authorList>
    </citation>
    <scope>NUCLEOTIDE SEQUENCE [LARGE SCALE GENOMIC DNA]</scope>
    <source>
        <strain evidence="14">HMET1</strain>
    </source>
</reference>
<dbReference type="InterPro" id="IPR009008">
    <property type="entry name" value="Val/Leu/Ile-tRNA-synth_edit"/>
</dbReference>
<dbReference type="InParanoid" id="A0A1Q6DV01"/>
<proteinExistence type="inferred from homology"/>
<evidence type="ECO:0000259" key="13">
    <source>
        <dbReference type="Pfam" id="PF08264"/>
    </source>
</evidence>
<comment type="function">
    <text evidence="9 11">Catalyzes the attachment of valine to tRNA(Val). As ValRS can inadvertently accommodate and process structurally similar amino acids such as threonine, to avoid such errors, it has a 'posttransfer' editing activity that hydrolyzes mischarged Thr-tRNA(Val) in a tRNA-dependent manner.</text>
</comment>
<evidence type="ECO:0000256" key="5">
    <source>
        <dbReference type="ARBA" id="ARBA00022840"/>
    </source>
</evidence>
<dbReference type="FunCoup" id="A0A1Q6DV01">
    <property type="interactions" value="133"/>
</dbReference>
<gene>
    <name evidence="11" type="primary">valS</name>
    <name evidence="14" type="ORF">BTN85_0627</name>
</gene>
<evidence type="ECO:0000313" key="14">
    <source>
        <dbReference type="EMBL" id="OKY78142.1"/>
    </source>
</evidence>
<feature type="domain" description="Methionyl/Valyl/Leucyl/Isoleucyl-tRNA synthetase anticodon-binding" evidence="13">
    <location>
        <begin position="603"/>
        <end position="743"/>
    </location>
</feature>
<feature type="short sequence motif" description="'KMSKS' region" evidence="11">
    <location>
        <begin position="522"/>
        <end position="526"/>
    </location>
</feature>
<dbReference type="NCBIfam" id="NF009687">
    <property type="entry name" value="PRK13208.1"/>
    <property type="match status" value="1"/>
</dbReference>
<dbReference type="FunFam" id="3.40.50.620:FF:000192">
    <property type="entry name" value="Valine--tRNA ligase"/>
    <property type="match status" value="1"/>
</dbReference>
<evidence type="ECO:0000256" key="10">
    <source>
        <dbReference type="ARBA" id="ARBA00061452"/>
    </source>
</evidence>
<evidence type="ECO:0000256" key="8">
    <source>
        <dbReference type="ARBA" id="ARBA00047552"/>
    </source>
</evidence>
<keyword evidence="2 11" id="KW-0963">Cytoplasm</keyword>
<dbReference type="GO" id="GO:0006438">
    <property type="term" value="P:valyl-tRNA aminoacylation"/>
    <property type="evidence" value="ECO:0007669"/>
    <property type="project" value="UniProtKB-UniRule"/>
</dbReference>
<sequence>MMPKEFESEKAESKWYDEWNENSIYEFDRSSDSKKYVIDTPPPYPTGDFHAGNALNWCYIDFVARYKRMRGYDVMFPQGWDCHGLPTEVKVEEIKGITKNDVDRSKFREYCKQLTHKNIGKMKETMGNLGFSVDWSQEYITMDPDYWSKTQLSFVEMYKNDEIYQRNHPVNWCPRCETAIAYAEVEHEKRKTKLNYLDFSLDNGSIEIATTRPELLPACGAVAVHPEDDRFKKYIGKKAKVPLFDQEVDIISDEDVDPEFGTGAVMVCTFGDKQDVEWWNKYDLPLRQAISPQGKLTDLADEYKGLKTDEAKEQIIQDLEEKDYLVDQEEIEQSVGTCWRCSTPIEIISEKQWFVEVNNDEILETAKTVNWIPEHMYLRLENWVNEMEWDWCISRQRIFGTPIPVWYCKNCGDVILAKEENLPINPTEEDPEDKCSCESPEIIPETDVLDTWMDSSISALHVAGWPEEKYKENYPVQLRPQGHDIIRTWAFYTILRSAKLTDEKPWDDILINGMVFGEDGNKMSKSLGNIVPPEEVIEEENADSFRLWAALGGSPGSDIQFKWKDVKAANKFLRKTWNVLRFTLMNIELEKMGNEPEEYNLSDKWILAKLDEVLSKYKKNMDEYKFKESVELVKSFLWEDLADNYVEMVKWRLYGEKDYSAQYSLFKSIDSVLKMIAPFAPFFAEEAFSNYSDGFIHNSLLPDLDIYHGEEAINRGEILRDIVKRIRRYKSNEGIPLNEELKLVDLYNSPSFLKDNVKDIANTIWAKNLSVNEEPPNLDEKVVDVSPDMSYIGPKYKQESNEIVERLEEMELDEIKEKVRSGEIDLSLSDREITLPRDAVIIKKKPYYKGEEVDILEIEGRDIIITVSKN</sequence>
<organism evidence="14 15">
    <name type="scientific">Methanohalarchaeum thermophilum</name>
    <dbReference type="NCBI Taxonomy" id="1903181"/>
    <lineage>
        <taxon>Archaea</taxon>
        <taxon>Methanobacteriati</taxon>
        <taxon>Methanobacteriota</taxon>
        <taxon>Methanonatronarchaeia</taxon>
        <taxon>Methanonatronarchaeales</taxon>
        <taxon>Methanonatronarchaeaceae</taxon>
        <taxon>Candidatus Methanohalarchaeum</taxon>
    </lineage>
</organism>
<dbReference type="FunFam" id="3.40.50.620:FF:000324">
    <property type="entry name" value="Valine--tRNA ligase"/>
    <property type="match status" value="1"/>
</dbReference>
<dbReference type="EC" id="6.1.1.9" evidence="11"/>
<dbReference type="PANTHER" id="PTHR11946">
    <property type="entry name" value="VALYL-TRNA SYNTHETASES"/>
    <property type="match status" value="1"/>
</dbReference>
<evidence type="ECO:0000256" key="3">
    <source>
        <dbReference type="ARBA" id="ARBA00022598"/>
    </source>
</evidence>
<dbReference type="InterPro" id="IPR014729">
    <property type="entry name" value="Rossmann-like_a/b/a_fold"/>
</dbReference>
<dbReference type="PROSITE" id="PS00178">
    <property type="entry name" value="AA_TRNA_LIGASE_I"/>
    <property type="match status" value="1"/>
</dbReference>
<evidence type="ECO:0000259" key="12">
    <source>
        <dbReference type="Pfam" id="PF00133"/>
    </source>
</evidence>
<dbReference type="Gene3D" id="3.40.50.620">
    <property type="entry name" value="HUPs"/>
    <property type="match status" value="2"/>
</dbReference>
<keyword evidence="5 11" id="KW-0067">ATP-binding</keyword>
<dbReference type="GO" id="GO:0005829">
    <property type="term" value="C:cytosol"/>
    <property type="evidence" value="ECO:0007669"/>
    <property type="project" value="TreeGrafter"/>
</dbReference>
<dbReference type="InterPro" id="IPR001412">
    <property type="entry name" value="aa-tRNA-synth_I_CS"/>
</dbReference>
<evidence type="ECO:0000256" key="9">
    <source>
        <dbReference type="ARBA" id="ARBA00055630"/>
    </source>
</evidence>
<dbReference type="SUPFAM" id="SSF50677">
    <property type="entry name" value="ValRS/IleRS/LeuRS editing domain"/>
    <property type="match status" value="1"/>
</dbReference>
<dbReference type="InterPro" id="IPR033705">
    <property type="entry name" value="Anticodon_Ia_Val"/>
</dbReference>
<accession>A0A1Q6DV01</accession>
<evidence type="ECO:0000256" key="6">
    <source>
        <dbReference type="ARBA" id="ARBA00022917"/>
    </source>
</evidence>
<dbReference type="NCBIfam" id="TIGR00422">
    <property type="entry name" value="valS"/>
    <property type="match status" value="1"/>
</dbReference>
<dbReference type="Gene3D" id="3.30.720.200">
    <property type="match status" value="1"/>
</dbReference>
<dbReference type="Proteomes" id="UP000185744">
    <property type="component" value="Unassembled WGS sequence"/>
</dbReference>
<evidence type="ECO:0000256" key="4">
    <source>
        <dbReference type="ARBA" id="ARBA00022741"/>
    </source>
</evidence>
<comment type="domain">
    <text evidence="11">ValRS has two distinct active sites: one for aminoacylation and one for editing. The misactivated threonine is translocated from the active site to the editing site.</text>
</comment>
<comment type="similarity">
    <text evidence="10 11">Belongs to the class-I aminoacyl-tRNA synthetase family. ValS type 2 subfamily.</text>
</comment>
<evidence type="ECO:0000313" key="15">
    <source>
        <dbReference type="Proteomes" id="UP000185744"/>
    </source>
</evidence>
<dbReference type="GO" id="GO:0002161">
    <property type="term" value="F:aminoacyl-tRNA deacylase activity"/>
    <property type="evidence" value="ECO:0007669"/>
    <property type="project" value="InterPro"/>
</dbReference>